<gene>
    <name evidence="7" type="ORF">AMJ44_09650</name>
</gene>
<dbReference type="AlphaFoldDB" id="A0A0S7XTZ9"/>
<comment type="caution">
    <text evidence="7">The sequence shown here is derived from an EMBL/GenBank/DDBJ whole genome shotgun (WGS) entry which is preliminary data.</text>
</comment>
<feature type="transmembrane region" description="Helical" evidence="6">
    <location>
        <begin position="53"/>
        <end position="75"/>
    </location>
</feature>
<dbReference type="PANTHER" id="PTHR33529">
    <property type="entry name" value="SLR0882 PROTEIN-RELATED"/>
    <property type="match status" value="1"/>
</dbReference>
<evidence type="ECO:0000313" key="7">
    <source>
        <dbReference type="EMBL" id="KPJ65715.1"/>
    </source>
</evidence>
<evidence type="ECO:0000256" key="2">
    <source>
        <dbReference type="ARBA" id="ARBA00022475"/>
    </source>
</evidence>
<evidence type="ECO:0000256" key="6">
    <source>
        <dbReference type="SAM" id="Phobius"/>
    </source>
</evidence>
<keyword evidence="5 6" id="KW-0472">Membrane</keyword>
<keyword evidence="2" id="KW-1003">Cell membrane</keyword>
<evidence type="ECO:0000256" key="1">
    <source>
        <dbReference type="ARBA" id="ARBA00004651"/>
    </source>
</evidence>
<dbReference type="PANTHER" id="PTHR33529:SF6">
    <property type="entry name" value="YJGP_YJGQ FAMILY PERMEASE"/>
    <property type="match status" value="1"/>
</dbReference>
<feature type="transmembrane region" description="Helical" evidence="6">
    <location>
        <begin position="350"/>
        <end position="368"/>
    </location>
</feature>
<dbReference type="GO" id="GO:0015920">
    <property type="term" value="P:lipopolysaccharide transport"/>
    <property type="evidence" value="ECO:0007669"/>
    <property type="project" value="TreeGrafter"/>
</dbReference>
<feature type="transmembrane region" description="Helical" evidence="6">
    <location>
        <begin position="407"/>
        <end position="427"/>
    </location>
</feature>
<dbReference type="Pfam" id="PF03739">
    <property type="entry name" value="LptF_LptG"/>
    <property type="match status" value="1"/>
</dbReference>
<dbReference type="Proteomes" id="UP000051861">
    <property type="component" value="Unassembled WGS sequence"/>
</dbReference>
<feature type="transmembrane region" description="Helical" evidence="6">
    <location>
        <begin position="12"/>
        <end position="33"/>
    </location>
</feature>
<organism evidence="7 8">
    <name type="scientific">candidate division WOR-1 bacterium DG_54_3</name>
    <dbReference type="NCBI Taxonomy" id="1703775"/>
    <lineage>
        <taxon>Bacteria</taxon>
        <taxon>Bacillati</taxon>
        <taxon>Saganbacteria</taxon>
    </lineage>
</organism>
<comment type="subcellular location">
    <subcellularLocation>
        <location evidence="1">Cell membrane</location>
        <topology evidence="1">Multi-pass membrane protein</topology>
    </subcellularLocation>
</comment>
<keyword evidence="4 6" id="KW-1133">Transmembrane helix</keyword>
<reference evidence="7 8" key="1">
    <citation type="journal article" date="2015" name="Microbiome">
        <title>Genomic resolution of linkages in carbon, nitrogen, and sulfur cycling among widespread estuary sediment bacteria.</title>
        <authorList>
            <person name="Baker B.J."/>
            <person name="Lazar C.S."/>
            <person name="Teske A.P."/>
            <person name="Dick G.J."/>
        </authorList>
    </citation>
    <scope>NUCLEOTIDE SEQUENCE [LARGE SCALE GENOMIC DNA]</scope>
    <source>
        <strain evidence="7">DG_54_3</strain>
    </source>
</reference>
<accession>A0A0S7XTZ9</accession>
<proteinExistence type="predicted"/>
<dbReference type="EMBL" id="LIZX01000105">
    <property type="protein sequence ID" value="KPJ65715.1"/>
    <property type="molecule type" value="Genomic_DNA"/>
</dbReference>
<feature type="transmembrane region" description="Helical" evidence="6">
    <location>
        <begin position="375"/>
        <end position="395"/>
    </location>
</feature>
<evidence type="ECO:0008006" key="9">
    <source>
        <dbReference type="Google" id="ProtNLM"/>
    </source>
</evidence>
<evidence type="ECO:0000256" key="4">
    <source>
        <dbReference type="ARBA" id="ARBA00022989"/>
    </source>
</evidence>
<evidence type="ECO:0000256" key="5">
    <source>
        <dbReference type="ARBA" id="ARBA00023136"/>
    </source>
</evidence>
<evidence type="ECO:0000256" key="3">
    <source>
        <dbReference type="ARBA" id="ARBA00022692"/>
    </source>
</evidence>
<protein>
    <recommendedName>
        <fullName evidence="9">YjgP/YjgQ family permease</fullName>
    </recommendedName>
</protein>
<keyword evidence="3 6" id="KW-0812">Transmembrane</keyword>
<dbReference type="InterPro" id="IPR005495">
    <property type="entry name" value="LptG/LptF_permease"/>
</dbReference>
<name>A0A0S7XTZ9_UNCSA</name>
<dbReference type="GO" id="GO:0043190">
    <property type="term" value="C:ATP-binding cassette (ABC) transporter complex"/>
    <property type="evidence" value="ECO:0007669"/>
    <property type="project" value="TreeGrafter"/>
</dbReference>
<sequence>MKILYVYIFKEHVGPFFFGLFVIFFILIMDFILELLNLVIGKGLNAFVIFQVFVLNLAWMAALAVPMAVLVSTLMAFGRLSQDNEITALKASGVSLYRVVTPAVVASAIVAFAMVIFNNQVLPEANHHARLLMADIHQKRPTVNLKENVFIDEIPGYHILIRKVDPRSSDVKGITIYDQKNRRLPRTIIAEEGKVEFSPDGNTLIFRLSNGEIHETDEEDPNKYRRVSFNRQIIYIRDVGDKLVRTASEYRTDREKSAPQMLKDIKQLEASLKVSQSQIIKAVNLTLSREFERKRGIHSKDLPPIEKDEAIEYLIKRNRNLFSQLSSEGQNINSQKRQINSLLVEVHKKYALPAACVVFILVGAPLGVMARKGGMAVGLGLSLGFFVLYWAFLIGGEELADRQLIPAFWAMWSANILIGGAGIYILIRSAKEATFISWKWTEKIIPKKFRKTEE</sequence>
<feature type="transmembrane region" description="Helical" evidence="6">
    <location>
        <begin position="96"/>
        <end position="117"/>
    </location>
</feature>
<evidence type="ECO:0000313" key="8">
    <source>
        <dbReference type="Proteomes" id="UP000051861"/>
    </source>
</evidence>